<reference evidence="2" key="1">
    <citation type="submission" date="2022-10" db="EMBL/GenBank/DDBJ databases">
        <title>Genome assembly of Pristionchus species.</title>
        <authorList>
            <person name="Yoshida K."/>
            <person name="Sommer R.J."/>
        </authorList>
    </citation>
    <scope>NUCLEOTIDE SEQUENCE [LARGE SCALE GENOMIC DNA]</scope>
    <source>
        <strain evidence="2">RS5460</strain>
    </source>
</reference>
<keyword evidence="2" id="KW-1185">Reference proteome</keyword>
<gene>
    <name evidence="1" type="ORF">PMAYCL1PPCAC_00425</name>
</gene>
<evidence type="ECO:0000313" key="1">
    <source>
        <dbReference type="EMBL" id="GMR30230.1"/>
    </source>
</evidence>
<dbReference type="AlphaFoldDB" id="A0AAN5C4E6"/>
<name>A0AAN5C4E6_9BILA</name>
<dbReference type="EMBL" id="BTRK01000001">
    <property type="protein sequence ID" value="GMR30230.1"/>
    <property type="molecule type" value="Genomic_DNA"/>
</dbReference>
<organism evidence="1 2">
    <name type="scientific">Pristionchus mayeri</name>
    <dbReference type="NCBI Taxonomy" id="1317129"/>
    <lineage>
        <taxon>Eukaryota</taxon>
        <taxon>Metazoa</taxon>
        <taxon>Ecdysozoa</taxon>
        <taxon>Nematoda</taxon>
        <taxon>Chromadorea</taxon>
        <taxon>Rhabditida</taxon>
        <taxon>Rhabditina</taxon>
        <taxon>Diplogasteromorpha</taxon>
        <taxon>Diplogasteroidea</taxon>
        <taxon>Neodiplogasteridae</taxon>
        <taxon>Pristionchus</taxon>
    </lineage>
</organism>
<accession>A0AAN5C4E6</accession>
<protein>
    <submittedName>
        <fullName evidence="1">Uncharacterized protein</fullName>
    </submittedName>
</protein>
<evidence type="ECO:0000313" key="2">
    <source>
        <dbReference type="Proteomes" id="UP001328107"/>
    </source>
</evidence>
<sequence>FQIVLIGCMRYREHNRFRWYVLQSLHIQLFSRGEMHLVRNRCFFDSLQGSERRKAFGVRDTGDGLVFLLQWRGW</sequence>
<feature type="non-terminal residue" evidence="1">
    <location>
        <position position="1"/>
    </location>
</feature>
<proteinExistence type="predicted"/>
<comment type="caution">
    <text evidence="1">The sequence shown here is derived from an EMBL/GenBank/DDBJ whole genome shotgun (WGS) entry which is preliminary data.</text>
</comment>
<feature type="non-terminal residue" evidence="1">
    <location>
        <position position="74"/>
    </location>
</feature>
<dbReference type="Proteomes" id="UP001328107">
    <property type="component" value="Unassembled WGS sequence"/>
</dbReference>